<proteinExistence type="predicted"/>
<organism evidence="1 2">
    <name type="scientific">Entomophthora muscae</name>
    <dbReference type="NCBI Taxonomy" id="34485"/>
    <lineage>
        <taxon>Eukaryota</taxon>
        <taxon>Fungi</taxon>
        <taxon>Fungi incertae sedis</taxon>
        <taxon>Zoopagomycota</taxon>
        <taxon>Entomophthoromycotina</taxon>
        <taxon>Entomophthoromycetes</taxon>
        <taxon>Entomophthorales</taxon>
        <taxon>Entomophthoraceae</taxon>
        <taxon>Entomophthora</taxon>
    </lineage>
</organism>
<evidence type="ECO:0000313" key="2">
    <source>
        <dbReference type="Proteomes" id="UP001165960"/>
    </source>
</evidence>
<keyword evidence="2" id="KW-1185">Reference proteome</keyword>
<sequence>MTQTPEVRSATRQLSFQIEVIMKLPTTLDTLQCYMLCVYGVYHPSVFRYRNQLVSRLDTLVAILGLEFDASNHADWLERRLALYASKLEIYYISGGHCLSRMHIFYTKVYDQHFKKSFLSKKIQQGKFRYFEDLILFIIYHCQYYGYVTIISAYRHHTNAVLNEAEKYKEAIIAQQACLQKNFLWGWQTLSSLKNPHNGSIILRACITLALRYHNDYIRLMLMASHIPETPCQRLSPRPLTKKLTCFTKEGLASCIRIVYLLSTLKLVPFHIQPIRLVNFSIAFIILNFKAARFEYNTSICLNQSLQQAKSFLLNAIAIPFFSNEAQISLDILTVLCKQYRINLDK</sequence>
<dbReference type="EMBL" id="QTSX02007020">
    <property type="protein sequence ID" value="KAJ9051920.1"/>
    <property type="molecule type" value="Genomic_DNA"/>
</dbReference>
<name>A0ACC2RPD1_9FUNG</name>
<dbReference type="Proteomes" id="UP001165960">
    <property type="component" value="Unassembled WGS sequence"/>
</dbReference>
<evidence type="ECO:0000313" key="1">
    <source>
        <dbReference type="EMBL" id="KAJ9051920.1"/>
    </source>
</evidence>
<gene>
    <name evidence="1" type="ORF">DSO57_1039306</name>
</gene>
<reference evidence="1" key="1">
    <citation type="submission" date="2022-04" db="EMBL/GenBank/DDBJ databases">
        <title>Genome of the entomopathogenic fungus Entomophthora muscae.</title>
        <authorList>
            <person name="Elya C."/>
            <person name="Lovett B.R."/>
            <person name="Lee E."/>
            <person name="Macias A.M."/>
            <person name="Hajek A.E."/>
            <person name="De Bivort B.L."/>
            <person name="Kasson M.T."/>
            <person name="De Fine Licht H.H."/>
            <person name="Stajich J.E."/>
        </authorList>
    </citation>
    <scope>NUCLEOTIDE SEQUENCE</scope>
    <source>
        <strain evidence="1">Berkeley</strain>
    </source>
</reference>
<protein>
    <submittedName>
        <fullName evidence="1">Uncharacterized protein</fullName>
    </submittedName>
</protein>
<comment type="caution">
    <text evidence="1">The sequence shown here is derived from an EMBL/GenBank/DDBJ whole genome shotgun (WGS) entry which is preliminary data.</text>
</comment>
<accession>A0ACC2RPD1</accession>